<evidence type="ECO:0000256" key="4">
    <source>
        <dbReference type="ARBA" id="ARBA00022827"/>
    </source>
</evidence>
<dbReference type="Proteomes" id="UP001194746">
    <property type="component" value="Unassembled WGS sequence"/>
</dbReference>
<sequence length="609" mass="69467">MPSTTNNPATKGGEVPEFTPDRNGNSSPSSYELREEPIHSRRPLRVVCLGAGYSGILMGIIWSQRMQNRDAELILYERNADLGGTWLENRYPGCQCDIPAHNYAYSFEPNLEWPNYYATSRQIHDYLKRTAAKYDVERYIQYQHAVESARWDDVQGKWSLTVRHGGRVFESQCDVFINAGGVLNNWKWPDVEGLDDYQGKLVHSAAWDESYDYSGKRVAVIGNGSSAIQIIPQLAKGKWMQAFARRAQVSHLTSFIRSHAWISPAPGINEPTGDDPDTDEHYNYTFEVLEKFKTDPEACLSHCRSLIDRRLNNFRRTHAASEVQQAARKMFTSTMRQRLGDTKKGQELLDLLLPPFPVGCRRQTPGPGYLEALLQDNVDTRWDDLARFTPHGIQTRDGTILDFDVIVCATGFDTTFRPRMPIIGRSGEDLADRWEREPPKSYFGLAVPDLPNYFTFIGPSSPISNGSLVQGIQMMGVYIWKCVDKIQTERIKSLTISREATEDYYEHVQKFLERTVWVGNCRSWYKRGTIDGPVVAIYGGTSFHYMEALRNPRWEDYEVCVLPAPSTNRFAYLGNGFTMREEKNGSVADTQTLGFDAFWKLLVLPELYD</sequence>
<evidence type="ECO:0000313" key="8">
    <source>
        <dbReference type="Proteomes" id="UP001194746"/>
    </source>
</evidence>
<reference evidence="7" key="2">
    <citation type="submission" date="2020-02" db="EMBL/GenBank/DDBJ databases">
        <authorList>
            <person name="Gilchrist C.L.M."/>
            <person name="Chooi Y.-H."/>
        </authorList>
    </citation>
    <scope>NUCLEOTIDE SEQUENCE</scope>
    <source>
        <strain evidence="7">MST-FP2251</strain>
    </source>
</reference>
<dbReference type="PANTHER" id="PTHR42877">
    <property type="entry name" value="L-ORNITHINE N(5)-MONOOXYGENASE-RELATED"/>
    <property type="match status" value="1"/>
</dbReference>
<name>A0AAD4CGH8_ASPNN</name>
<dbReference type="Gene3D" id="3.50.50.60">
    <property type="entry name" value="FAD/NAD(P)-binding domain"/>
    <property type="match status" value="2"/>
</dbReference>
<dbReference type="PANTHER" id="PTHR42877:SF7">
    <property type="entry name" value="FLAVIN-BINDING MONOOXYGENASE-RELATED"/>
    <property type="match status" value="1"/>
</dbReference>
<proteinExistence type="inferred from homology"/>
<feature type="region of interest" description="Disordered" evidence="6">
    <location>
        <begin position="1"/>
        <end position="36"/>
    </location>
</feature>
<accession>A0AAD4CGH8</accession>
<keyword evidence="8" id="KW-1185">Reference proteome</keyword>
<keyword evidence="4" id="KW-0274">FAD</keyword>
<dbReference type="EMBL" id="VCAU01000097">
    <property type="protein sequence ID" value="KAF9885378.1"/>
    <property type="molecule type" value="Genomic_DNA"/>
</dbReference>
<evidence type="ECO:0000256" key="3">
    <source>
        <dbReference type="ARBA" id="ARBA00022630"/>
    </source>
</evidence>
<evidence type="ECO:0000256" key="5">
    <source>
        <dbReference type="ARBA" id="ARBA00023002"/>
    </source>
</evidence>
<dbReference type="SUPFAM" id="SSF51905">
    <property type="entry name" value="FAD/NAD(P)-binding domain"/>
    <property type="match status" value="3"/>
</dbReference>
<reference evidence="7" key="1">
    <citation type="journal article" date="2019" name="Beilstein J. Org. Chem.">
        <title>Nanangenines: drimane sesquiterpenoids as the dominant metabolite cohort of a novel Australian fungus, Aspergillus nanangensis.</title>
        <authorList>
            <person name="Lacey H.J."/>
            <person name="Gilchrist C.L.M."/>
            <person name="Crombie A."/>
            <person name="Kalaitzis J.A."/>
            <person name="Vuong D."/>
            <person name="Rutledge P.J."/>
            <person name="Turner P."/>
            <person name="Pitt J.I."/>
            <person name="Lacey E."/>
            <person name="Chooi Y.H."/>
            <person name="Piggott A.M."/>
        </authorList>
    </citation>
    <scope>NUCLEOTIDE SEQUENCE</scope>
    <source>
        <strain evidence="7">MST-FP2251</strain>
    </source>
</reference>
<dbReference type="InterPro" id="IPR020946">
    <property type="entry name" value="Flavin_mOase-like"/>
</dbReference>
<evidence type="ECO:0000256" key="2">
    <source>
        <dbReference type="ARBA" id="ARBA00010139"/>
    </source>
</evidence>
<dbReference type="AlphaFoldDB" id="A0AAD4CGH8"/>
<dbReference type="InterPro" id="IPR036188">
    <property type="entry name" value="FAD/NAD-bd_sf"/>
</dbReference>
<evidence type="ECO:0000256" key="1">
    <source>
        <dbReference type="ARBA" id="ARBA00001974"/>
    </source>
</evidence>
<dbReference type="InterPro" id="IPR051209">
    <property type="entry name" value="FAD-bind_Monooxygenase_sf"/>
</dbReference>
<protein>
    <recommendedName>
        <fullName evidence="9">FAD/NAD(P)-binding domain-containing protein</fullName>
    </recommendedName>
</protein>
<evidence type="ECO:0000313" key="7">
    <source>
        <dbReference type="EMBL" id="KAF9885378.1"/>
    </source>
</evidence>
<dbReference type="Pfam" id="PF00743">
    <property type="entry name" value="FMO-like"/>
    <property type="match status" value="1"/>
</dbReference>
<gene>
    <name evidence="7" type="ORF">FE257_012996</name>
</gene>
<evidence type="ECO:0008006" key="9">
    <source>
        <dbReference type="Google" id="ProtNLM"/>
    </source>
</evidence>
<dbReference type="GO" id="GO:0050660">
    <property type="term" value="F:flavin adenine dinucleotide binding"/>
    <property type="evidence" value="ECO:0007669"/>
    <property type="project" value="InterPro"/>
</dbReference>
<keyword evidence="5" id="KW-0560">Oxidoreductase</keyword>
<organism evidence="7 8">
    <name type="scientific">Aspergillus nanangensis</name>
    <dbReference type="NCBI Taxonomy" id="2582783"/>
    <lineage>
        <taxon>Eukaryota</taxon>
        <taxon>Fungi</taxon>
        <taxon>Dikarya</taxon>
        <taxon>Ascomycota</taxon>
        <taxon>Pezizomycotina</taxon>
        <taxon>Eurotiomycetes</taxon>
        <taxon>Eurotiomycetidae</taxon>
        <taxon>Eurotiales</taxon>
        <taxon>Aspergillaceae</taxon>
        <taxon>Aspergillus</taxon>
        <taxon>Aspergillus subgen. Circumdati</taxon>
    </lineage>
</organism>
<dbReference type="GO" id="GO:0004499">
    <property type="term" value="F:N,N-dimethylaniline monooxygenase activity"/>
    <property type="evidence" value="ECO:0007669"/>
    <property type="project" value="InterPro"/>
</dbReference>
<evidence type="ECO:0000256" key="6">
    <source>
        <dbReference type="SAM" id="MobiDB-lite"/>
    </source>
</evidence>
<dbReference type="GO" id="GO:0050661">
    <property type="term" value="F:NADP binding"/>
    <property type="evidence" value="ECO:0007669"/>
    <property type="project" value="InterPro"/>
</dbReference>
<comment type="similarity">
    <text evidence="2">Belongs to the FAD-binding monooxygenase family.</text>
</comment>
<keyword evidence="3" id="KW-0285">Flavoprotein</keyword>
<comment type="cofactor">
    <cofactor evidence="1">
        <name>FAD</name>
        <dbReference type="ChEBI" id="CHEBI:57692"/>
    </cofactor>
</comment>
<comment type="caution">
    <text evidence="7">The sequence shown here is derived from an EMBL/GenBank/DDBJ whole genome shotgun (WGS) entry which is preliminary data.</text>
</comment>